<dbReference type="AlphaFoldDB" id="X1E0E7"/>
<dbReference type="EMBL" id="BART01031394">
    <property type="protein sequence ID" value="GAH13905.1"/>
    <property type="molecule type" value="Genomic_DNA"/>
</dbReference>
<dbReference type="InterPro" id="IPR003615">
    <property type="entry name" value="HNH_nuc"/>
</dbReference>
<name>X1E0E7_9ZZZZ</name>
<dbReference type="Pfam" id="PF07460">
    <property type="entry name" value="NUMOD3"/>
    <property type="match status" value="1"/>
</dbReference>
<sequence length="174" mass="20759">MIKGFHHTKEAKKKIGQASRGRVPWNKGIPCKKETKEKLKIVQKGKHYSPNTQFKKGHKPWHANKSMPDYYKKSLSNAKLQKPTRYWLGKQRLDMRKSINKRNLRHVEMGRLEYVNWRRLVFQRDNFTCIVCEKVGGRLNAHHLKSWKNYPKLRYKINNGITLCKECHLKVHKV</sequence>
<feature type="domain" description="HNH nuclease" evidence="2">
    <location>
        <begin position="116"/>
        <end position="169"/>
    </location>
</feature>
<accession>X1E0E7</accession>
<dbReference type="GO" id="GO:0008270">
    <property type="term" value="F:zinc ion binding"/>
    <property type="evidence" value="ECO:0007669"/>
    <property type="project" value="InterPro"/>
</dbReference>
<feature type="non-terminal residue" evidence="3">
    <location>
        <position position="174"/>
    </location>
</feature>
<evidence type="ECO:0000256" key="1">
    <source>
        <dbReference type="SAM" id="MobiDB-lite"/>
    </source>
</evidence>
<organism evidence="3">
    <name type="scientific">marine sediment metagenome</name>
    <dbReference type="NCBI Taxonomy" id="412755"/>
    <lineage>
        <taxon>unclassified sequences</taxon>
        <taxon>metagenomes</taxon>
        <taxon>ecological metagenomes</taxon>
    </lineage>
</organism>
<dbReference type="CDD" id="cd00085">
    <property type="entry name" value="HNHc"/>
    <property type="match status" value="1"/>
</dbReference>
<reference evidence="3" key="1">
    <citation type="journal article" date="2014" name="Front. Microbiol.">
        <title>High frequency of phylogenetically diverse reductive dehalogenase-homologous genes in deep subseafloor sedimentary metagenomes.</title>
        <authorList>
            <person name="Kawai M."/>
            <person name="Futagami T."/>
            <person name="Toyoda A."/>
            <person name="Takaki Y."/>
            <person name="Nishi S."/>
            <person name="Hori S."/>
            <person name="Arai W."/>
            <person name="Tsubouchi T."/>
            <person name="Morono Y."/>
            <person name="Uchiyama I."/>
            <person name="Ito T."/>
            <person name="Fujiyama A."/>
            <person name="Inagaki F."/>
            <person name="Takami H."/>
        </authorList>
    </citation>
    <scope>NUCLEOTIDE SEQUENCE</scope>
    <source>
        <strain evidence="3">Expedition CK06-06</strain>
    </source>
</reference>
<evidence type="ECO:0000259" key="2">
    <source>
        <dbReference type="SMART" id="SM00507"/>
    </source>
</evidence>
<dbReference type="Pfam" id="PF01844">
    <property type="entry name" value="HNH"/>
    <property type="match status" value="1"/>
</dbReference>
<comment type="caution">
    <text evidence="3">The sequence shown here is derived from an EMBL/GenBank/DDBJ whole genome shotgun (WGS) entry which is preliminary data.</text>
</comment>
<dbReference type="InterPro" id="IPR003611">
    <property type="entry name" value="NUMOD3"/>
</dbReference>
<gene>
    <name evidence="3" type="ORF">S01H4_54538</name>
</gene>
<dbReference type="Gene3D" id="1.10.30.50">
    <property type="match status" value="1"/>
</dbReference>
<protein>
    <recommendedName>
        <fullName evidence="2">HNH nuclease domain-containing protein</fullName>
    </recommendedName>
</protein>
<feature type="region of interest" description="Disordered" evidence="1">
    <location>
        <begin position="1"/>
        <end position="29"/>
    </location>
</feature>
<proteinExistence type="predicted"/>
<dbReference type="GO" id="GO:0004519">
    <property type="term" value="F:endonuclease activity"/>
    <property type="evidence" value="ECO:0007669"/>
    <property type="project" value="InterPro"/>
</dbReference>
<evidence type="ECO:0000313" key="3">
    <source>
        <dbReference type="EMBL" id="GAH13905.1"/>
    </source>
</evidence>
<feature type="compositionally biased region" description="Basic residues" evidence="1">
    <location>
        <begin position="1"/>
        <end position="15"/>
    </location>
</feature>
<dbReference type="InterPro" id="IPR002711">
    <property type="entry name" value="HNH"/>
</dbReference>
<dbReference type="GO" id="GO:0003677">
    <property type="term" value="F:DNA binding"/>
    <property type="evidence" value="ECO:0007669"/>
    <property type="project" value="InterPro"/>
</dbReference>
<dbReference type="SMART" id="SM00507">
    <property type="entry name" value="HNHc"/>
    <property type="match status" value="1"/>
</dbReference>